<protein>
    <recommendedName>
        <fullName evidence="2">G5 domain-containing protein</fullName>
    </recommendedName>
</protein>
<dbReference type="EMBL" id="METD01000001">
    <property type="protein sequence ID" value="OGB73885.1"/>
    <property type="molecule type" value="Genomic_DNA"/>
</dbReference>
<proteinExistence type="predicted"/>
<dbReference type="PROSITE" id="PS51109">
    <property type="entry name" value="G5"/>
    <property type="match status" value="1"/>
</dbReference>
<dbReference type="Pfam" id="PF12587">
    <property type="entry name" value="DUF3761"/>
    <property type="match status" value="1"/>
</dbReference>
<name>A0A1F4NQY3_UNCK3</name>
<evidence type="ECO:0000259" key="2">
    <source>
        <dbReference type="PROSITE" id="PS51109"/>
    </source>
</evidence>
<gene>
    <name evidence="3" type="ORF">A3K51_02870</name>
</gene>
<keyword evidence="1" id="KW-0732">Signal</keyword>
<comment type="caution">
    <text evidence="3">The sequence shown here is derived from an EMBL/GenBank/DDBJ whole genome shotgun (WGS) entry which is preliminary data.</text>
</comment>
<sequence>MSRKVVAEEITIQPVSEIKALGTKAPVSTNAPNGTYKNVDGDIIQSPYHAPSAPAGASAQCGDGTYSFSAHRQGTCSHHGGVARWL</sequence>
<evidence type="ECO:0000313" key="4">
    <source>
        <dbReference type="Proteomes" id="UP000178085"/>
    </source>
</evidence>
<evidence type="ECO:0000313" key="3">
    <source>
        <dbReference type="EMBL" id="OGB73885.1"/>
    </source>
</evidence>
<feature type="domain" description="G5" evidence="2">
    <location>
        <begin position="1"/>
        <end position="25"/>
    </location>
</feature>
<dbReference type="AlphaFoldDB" id="A0A1F4NQY3"/>
<accession>A0A1F4NQY3</accession>
<evidence type="ECO:0000256" key="1">
    <source>
        <dbReference type="ARBA" id="ARBA00022729"/>
    </source>
</evidence>
<dbReference type="InterPro" id="IPR011098">
    <property type="entry name" value="G5_dom"/>
</dbReference>
<organism evidence="3 4">
    <name type="scientific">candidate division Kazan bacterium RIFCSPLOWO2_01_FULL_45_19</name>
    <dbReference type="NCBI Taxonomy" id="1798538"/>
    <lineage>
        <taxon>Bacteria</taxon>
        <taxon>Bacteria division Kazan-3B-28</taxon>
    </lineage>
</organism>
<dbReference type="Proteomes" id="UP000178085">
    <property type="component" value="Unassembled WGS sequence"/>
</dbReference>
<dbReference type="InterPro" id="IPR022236">
    <property type="entry name" value="DUF3761"/>
</dbReference>
<reference evidence="3 4" key="1">
    <citation type="journal article" date="2016" name="Nat. Commun.">
        <title>Thousands of microbial genomes shed light on interconnected biogeochemical processes in an aquifer system.</title>
        <authorList>
            <person name="Anantharaman K."/>
            <person name="Brown C.T."/>
            <person name="Hug L.A."/>
            <person name="Sharon I."/>
            <person name="Castelle C.J."/>
            <person name="Probst A.J."/>
            <person name="Thomas B.C."/>
            <person name="Singh A."/>
            <person name="Wilkins M.J."/>
            <person name="Karaoz U."/>
            <person name="Brodie E.L."/>
            <person name="Williams K.H."/>
            <person name="Hubbard S.S."/>
            <person name="Banfield J.F."/>
        </authorList>
    </citation>
    <scope>NUCLEOTIDE SEQUENCE [LARGE SCALE GENOMIC DNA]</scope>
</reference>